<evidence type="ECO:0000256" key="1">
    <source>
        <dbReference type="SAM" id="MobiDB-lite"/>
    </source>
</evidence>
<dbReference type="EMBL" id="DS995900">
    <property type="protein sequence ID" value="EEA25266.1"/>
    <property type="molecule type" value="Genomic_DNA"/>
</dbReference>
<dbReference type="PhylomeDB" id="B6QAD9"/>
<protein>
    <submittedName>
        <fullName evidence="2">Neurofilament heavy polypeptide, putative</fullName>
    </submittedName>
</protein>
<feature type="compositionally biased region" description="Basic residues" evidence="1">
    <location>
        <begin position="1"/>
        <end position="14"/>
    </location>
</feature>
<feature type="compositionally biased region" description="Polar residues" evidence="1">
    <location>
        <begin position="483"/>
        <end position="492"/>
    </location>
</feature>
<accession>B6QAD9</accession>
<feature type="compositionally biased region" description="Low complexity" evidence="1">
    <location>
        <begin position="43"/>
        <end position="73"/>
    </location>
</feature>
<feature type="compositionally biased region" description="Low complexity" evidence="1">
    <location>
        <begin position="434"/>
        <end position="445"/>
    </location>
</feature>
<feature type="region of interest" description="Disordered" evidence="1">
    <location>
        <begin position="1"/>
        <end position="167"/>
    </location>
</feature>
<dbReference type="VEuPathDB" id="FungiDB:PMAA_063820"/>
<feature type="compositionally biased region" description="Basic and acidic residues" evidence="1">
    <location>
        <begin position="94"/>
        <end position="122"/>
    </location>
</feature>
<feature type="compositionally biased region" description="Polar residues" evidence="1">
    <location>
        <begin position="385"/>
        <end position="398"/>
    </location>
</feature>
<feature type="compositionally biased region" description="Basic and acidic residues" evidence="1">
    <location>
        <begin position="248"/>
        <end position="281"/>
    </location>
</feature>
<feature type="compositionally biased region" description="Low complexity" evidence="1">
    <location>
        <begin position="334"/>
        <end position="363"/>
    </location>
</feature>
<dbReference type="OrthoDB" id="4227439at2759"/>
<evidence type="ECO:0000313" key="3">
    <source>
        <dbReference type="Proteomes" id="UP000001294"/>
    </source>
</evidence>
<feature type="compositionally biased region" description="Basic and acidic residues" evidence="1">
    <location>
        <begin position="136"/>
        <end position="167"/>
    </location>
</feature>
<name>B6QAD9_TALMQ</name>
<proteinExistence type="predicted"/>
<feature type="compositionally biased region" description="Low complexity" evidence="1">
    <location>
        <begin position="299"/>
        <end position="314"/>
    </location>
</feature>
<gene>
    <name evidence="2" type="ORF">PMAA_063820</name>
</gene>
<organism evidence="2 3">
    <name type="scientific">Talaromyces marneffei (strain ATCC 18224 / CBS 334.59 / QM 7333)</name>
    <name type="common">Penicillium marneffei</name>
    <dbReference type="NCBI Taxonomy" id="441960"/>
    <lineage>
        <taxon>Eukaryota</taxon>
        <taxon>Fungi</taxon>
        <taxon>Dikarya</taxon>
        <taxon>Ascomycota</taxon>
        <taxon>Pezizomycotina</taxon>
        <taxon>Eurotiomycetes</taxon>
        <taxon>Eurotiomycetidae</taxon>
        <taxon>Eurotiales</taxon>
        <taxon>Trichocomaceae</taxon>
        <taxon>Talaromyces</taxon>
        <taxon>Talaromyces sect. Talaromyces</taxon>
    </lineage>
</organism>
<evidence type="ECO:0000313" key="2">
    <source>
        <dbReference type="EMBL" id="EEA25266.1"/>
    </source>
</evidence>
<dbReference type="Proteomes" id="UP000001294">
    <property type="component" value="Unassembled WGS sequence"/>
</dbReference>
<feature type="region of interest" description="Disordered" evidence="1">
    <location>
        <begin position="229"/>
        <end position="492"/>
    </location>
</feature>
<sequence>MPKKGGKKHNKKKGAGGGGAKVPDVKNVISPGHKAEDKLMYGEGTAAEATAAEAAPAAASGSAAAAAETATAPKSQEALAQDITKTEPTAAVPGKEEELPVREKDIVPTDATKEQRGDERTKALAAAAPTTAPTSLKKEAEEDVAKETKISEPEPEHPTTSRSTERADLVAATKGKAEPVVAPINAAIDAVSEVAKKGQIPTEETTGLVTAGGAAAVAATAAGAAVLAGEKAEKGRTQPAESALGKTEAAKEAAHIKRAHEVPVFVTEERDQPSKKPRVDESAGTQPNLAIPGRFPTPSIADSAASGADSAIASEARDISKGEAVTAKPKVSDTAAATTSTQQTATQGPTEAAIAAPAAVPVATKDIKAEEVDTTGTGAGAGTAVSTESPAGEASTQKEPVLPVTPQKADTTAKPTSPAAAAAAAAFRGHSAEQQQKQQAAAATKAPEEVAPSEQAQPTPAQKEAKKGGFMAWIKRKFRGEKSTTTANASDQ</sequence>
<dbReference type="AlphaFoldDB" id="B6QAD9"/>
<reference evidence="3" key="1">
    <citation type="journal article" date="2015" name="Genome Announc.">
        <title>Genome sequence of the AIDS-associated pathogen Penicillium marneffei (ATCC18224) and its near taxonomic relative Talaromyces stipitatus (ATCC10500).</title>
        <authorList>
            <person name="Nierman W.C."/>
            <person name="Fedorova-Abrams N.D."/>
            <person name="Andrianopoulos A."/>
        </authorList>
    </citation>
    <scope>NUCLEOTIDE SEQUENCE [LARGE SCALE GENOMIC DNA]</scope>
    <source>
        <strain evidence="3">ATCC 18224 / CBS 334.59 / QM 7333</strain>
    </source>
</reference>
<keyword evidence="3" id="KW-1185">Reference proteome</keyword>
<dbReference type="HOGENOM" id="CLU_554516_0_0_1"/>
<feature type="compositionally biased region" description="Low complexity" evidence="1">
    <location>
        <begin position="123"/>
        <end position="135"/>
    </location>
</feature>